<name>A0A1E4SCC2_9ASCO</name>
<accession>A0A1E4SCC2</accession>
<keyword evidence="5" id="KW-1185">Reference proteome</keyword>
<dbReference type="Gene3D" id="1.25.40.20">
    <property type="entry name" value="Ankyrin repeat-containing domain"/>
    <property type="match status" value="1"/>
</dbReference>
<dbReference type="EMBL" id="KV453916">
    <property type="protein sequence ID" value="ODV77154.1"/>
    <property type="molecule type" value="Genomic_DNA"/>
</dbReference>
<dbReference type="Pfam" id="PF12796">
    <property type="entry name" value="Ank_2"/>
    <property type="match status" value="1"/>
</dbReference>
<dbReference type="PROSITE" id="PS50088">
    <property type="entry name" value="ANK_REPEAT"/>
    <property type="match status" value="1"/>
</dbReference>
<dbReference type="SMART" id="SM00248">
    <property type="entry name" value="ANK"/>
    <property type="match status" value="2"/>
</dbReference>
<dbReference type="PROSITE" id="PS50297">
    <property type="entry name" value="ANK_REP_REGION"/>
    <property type="match status" value="1"/>
</dbReference>
<protein>
    <submittedName>
        <fullName evidence="4">Ankyrin</fullName>
    </submittedName>
</protein>
<dbReference type="RefSeq" id="XP_020062276.1">
    <property type="nucleotide sequence ID" value="XM_020210656.1"/>
</dbReference>
<gene>
    <name evidence="4" type="ORF">CANTADRAFT_57059</name>
</gene>
<dbReference type="PANTHER" id="PTHR24188">
    <property type="entry name" value="ANKYRIN REPEAT PROTEIN"/>
    <property type="match status" value="1"/>
</dbReference>
<organism evidence="4 5">
    <name type="scientific">Suhomyces tanzawaensis NRRL Y-17324</name>
    <dbReference type="NCBI Taxonomy" id="984487"/>
    <lineage>
        <taxon>Eukaryota</taxon>
        <taxon>Fungi</taxon>
        <taxon>Dikarya</taxon>
        <taxon>Ascomycota</taxon>
        <taxon>Saccharomycotina</taxon>
        <taxon>Pichiomycetes</taxon>
        <taxon>Debaryomycetaceae</taxon>
        <taxon>Suhomyces</taxon>
    </lineage>
</organism>
<evidence type="ECO:0000313" key="5">
    <source>
        <dbReference type="Proteomes" id="UP000094285"/>
    </source>
</evidence>
<reference evidence="5" key="1">
    <citation type="submission" date="2016-05" db="EMBL/GenBank/DDBJ databases">
        <title>Comparative genomics of biotechnologically important yeasts.</title>
        <authorList>
            <consortium name="DOE Joint Genome Institute"/>
            <person name="Riley R."/>
            <person name="Haridas S."/>
            <person name="Wolfe K.H."/>
            <person name="Lopes M.R."/>
            <person name="Hittinger C.T."/>
            <person name="Goker M."/>
            <person name="Salamov A."/>
            <person name="Wisecaver J."/>
            <person name="Long T.M."/>
            <person name="Aerts A.L."/>
            <person name="Barry K."/>
            <person name="Choi C."/>
            <person name="Clum A."/>
            <person name="Coughlan A.Y."/>
            <person name="Deshpande S."/>
            <person name="Douglass A.P."/>
            <person name="Hanson S.J."/>
            <person name="Klenk H.-P."/>
            <person name="Labutti K."/>
            <person name="Lapidus A."/>
            <person name="Lindquist E."/>
            <person name="Lipzen A."/>
            <person name="Meier-Kolthoff J.P."/>
            <person name="Ohm R.A."/>
            <person name="Otillar R.P."/>
            <person name="Pangilinan J."/>
            <person name="Peng Y."/>
            <person name="Rokas A."/>
            <person name="Rosa C.A."/>
            <person name="Scheuner C."/>
            <person name="Sibirny A.A."/>
            <person name="Slot J.C."/>
            <person name="Stielow J.B."/>
            <person name="Sun H."/>
            <person name="Kurtzman C.P."/>
            <person name="Blackwell M."/>
            <person name="Grigoriev I.V."/>
            <person name="Jeffries T.W."/>
        </authorList>
    </citation>
    <scope>NUCLEOTIDE SEQUENCE [LARGE SCALE GENOMIC DNA]</scope>
    <source>
        <strain evidence="5">NRRL Y-17324</strain>
    </source>
</reference>
<evidence type="ECO:0000256" key="1">
    <source>
        <dbReference type="ARBA" id="ARBA00022737"/>
    </source>
</evidence>
<dbReference type="OrthoDB" id="10057496at2759"/>
<feature type="repeat" description="ANK" evidence="3">
    <location>
        <begin position="83"/>
        <end position="103"/>
    </location>
</feature>
<evidence type="ECO:0000256" key="2">
    <source>
        <dbReference type="ARBA" id="ARBA00023043"/>
    </source>
</evidence>
<evidence type="ECO:0000313" key="4">
    <source>
        <dbReference type="EMBL" id="ODV77154.1"/>
    </source>
</evidence>
<dbReference type="PANTHER" id="PTHR24188:SF29">
    <property type="entry name" value="GH09064P"/>
    <property type="match status" value="1"/>
</dbReference>
<evidence type="ECO:0000256" key="3">
    <source>
        <dbReference type="PROSITE-ProRule" id="PRU00023"/>
    </source>
</evidence>
<keyword evidence="1" id="KW-0677">Repeat</keyword>
<dbReference type="STRING" id="984487.A0A1E4SCC2"/>
<dbReference type="GeneID" id="30984792"/>
<keyword evidence="2 3" id="KW-0040">ANK repeat</keyword>
<sequence>MVELTQEEMDAVIYDAREGDLATLREIFEEIDPKTLISIKDDITLSTPIHAAAGNGHLDTVIYLLSILPHEDAVKLASQANETGNTPLHWAAYNGHLKIVEHLCDQYEADPFVKNEVGHDAIYEAESNNQNEVETWFLNKYAVEDGFKVEEDGENTKITYKPGSESKEAEEQAKLAAVEAQTKNLEI</sequence>
<dbReference type="InterPro" id="IPR036770">
    <property type="entry name" value="Ankyrin_rpt-contain_sf"/>
</dbReference>
<proteinExistence type="predicted"/>
<dbReference type="Proteomes" id="UP000094285">
    <property type="component" value="Unassembled WGS sequence"/>
</dbReference>
<dbReference type="InterPro" id="IPR002110">
    <property type="entry name" value="Ankyrin_rpt"/>
</dbReference>
<dbReference type="AlphaFoldDB" id="A0A1E4SCC2"/>
<dbReference type="SUPFAM" id="SSF48403">
    <property type="entry name" value="Ankyrin repeat"/>
    <property type="match status" value="1"/>
</dbReference>